<evidence type="ECO:0000256" key="1">
    <source>
        <dbReference type="SAM" id="MobiDB-lite"/>
    </source>
</evidence>
<feature type="region of interest" description="Disordered" evidence="1">
    <location>
        <begin position="52"/>
        <end position="137"/>
    </location>
</feature>
<accession>F4WCH2</accession>
<dbReference type="AlphaFoldDB" id="F4WCH2"/>
<evidence type="ECO:0000313" key="2">
    <source>
        <dbReference type="EMBL" id="EGI68152.1"/>
    </source>
</evidence>
<gene>
    <name evidence="2" type="ORF">G5I_03248</name>
</gene>
<evidence type="ECO:0000313" key="3">
    <source>
        <dbReference type="Proteomes" id="UP000007755"/>
    </source>
</evidence>
<keyword evidence="3" id="KW-1185">Reference proteome</keyword>
<organism evidence="3">
    <name type="scientific">Acromyrmex echinatior</name>
    <name type="common">Panamanian leafcutter ant</name>
    <name type="synonym">Acromyrmex octospinosus echinatior</name>
    <dbReference type="NCBI Taxonomy" id="103372"/>
    <lineage>
        <taxon>Eukaryota</taxon>
        <taxon>Metazoa</taxon>
        <taxon>Ecdysozoa</taxon>
        <taxon>Arthropoda</taxon>
        <taxon>Hexapoda</taxon>
        <taxon>Insecta</taxon>
        <taxon>Pterygota</taxon>
        <taxon>Neoptera</taxon>
        <taxon>Endopterygota</taxon>
        <taxon>Hymenoptera</taxon>
        <taxon>Apocrita</taxon>
        <taxon>Aculeata</taxon>
        <taxon>Formicoidea</taxon>
        <taxon>Formicidae</taxon>
        <taxon>Myrmicinae</taxon>
        <taxon>Acromyrmex</taxon>
    </lineage>
</organism>
<dbReference type="EMBL" id="GL888070">
    <property type="protein sequence ID" value="EGI68152.1"/>
    <property type="molecule type" value="Genomic_DNA"/>
</dbReference>
<feature type="compositionally biased region" description="Basic residues" evidence="1">
    <location>
        <begin position="84"/>
        <end position="93"/>
    </location>
</feature>
<name>F4WCH2_ACREC</name>
<dbReference type="Proteomes" id="UP000007755">
    <property type="component" value="Unassembled WGS sequence"/>
</dbReference>
<sequence>MVRRSALVYDLLRTEQPTDGFSKNEILTHISDKYGITVGKALRRDITVALRRGLDFATTRKNTNTKKRKKNSKKKATSRSNITKGRRQQRRRSPNSGRDRGRKQSNPVPEPKLPRPPSWSPKRRFLIEEPIPRAKHF</sequence>
<protein>
    <submittedName>
        <fullName evidence="2">Uncharacterized protein</fullName>
    </submittedName>
</protein>
<feature type="compositionally biased region" description="Pro residues" evidence="1">
    <location>
        <begin position="108"/>
        <end position="119"/>
    </location>
</feature>
<feature type="compositionally biased region" description="Basic residues" evidence="1">
    <location>
        <begin position="63"/>
        <end position="77"/>
    </location>
</feature>
<proteinExistence type="predicted"/>
<reference evidence="2" key="1">
    <citation type="submission" date="2011-02" db="EMBL/GenBank/DDBJ databases">
        <title>The genome of the leaf-cutting ant Acromyrmex echinatior suggests key adaptations to social evolution and fungus farming.</title>
        <authorList>
            <person name="Nygaard S."/>
            <person name="Zhang G."/>
        </authorList>
    </citation>
    <scope>NUCLEOTIDE SEQUENCE</scope>
</reference>
<dbReference type="InParanoid" id="F4WCH2"/>
<feature type="compositionally biased region" description="Basic and acidic residues" evidence="1">
    <location>
        <begin position="125"/>
        <end position="137"/>
    </location>
</feature>